<dbReference type="GO" id="GO:0005634">
    <property type="term" value="C:nucleus"/>
    <property type="evidence" value="ECO:0007669"/>
    <property type="project" value="TreeGrafter"/>
</dbReference>
<dbReference type="InterPro" id="IPR024104">
    <property type="entry name" value="Tribbles/Ser_Thr_kinase_40"/>
</dbReference>
<protein>
    <recommendedName>
        <fullName evidence="1">Protein kinase domain-containing protein</fullName>
    </recommendedName>
</protein>
<dbReference type="PANTHER" id="PTHR22961">
    <property type="entry name" value="SER/THR PROTEIN KINASE-TRB"/>
    <property type="match status" value="1"/>
</dbReference>
<evidence type="ECO:0000313" key="3">
    <source>
        <dbReference type="Proteomes" id="UP001274896"/>
    </source>
</evidence>
<dbReference type="AlphaFoldDB" id="A0AAE0V7C3"/>
<reference evidence="2" key="1">
    <citation type="submission" date="2023-06" db="EMBL/GenBank/DDBJ databases">
        <title>Male Hemibagrus guttatus genome.</title>
        <authorList>
            <person name="Bian C."/>
        </authorList>
    </citation>
    <scope>NUCLEOTIDE SEQUENCE</scope>
    <source>
        <strain evidence="2">Male_cb2023</strain>
        <tissue evidence="2">Muscle</tissue>
    </source>
</reference>
<keyword evidence="3" id="KW-1185">Reference proteome</keyword>
<dbReference type="InterPro" id="IPR000719">
    <property type="entry name" value="Prot_kinase_dom"/>
</dbReference>
<dbReference type="GO" id="GO:0032436">
    <property type="term" value="P:positive regulation of proteasomal ubiquitin-dependent protein catabolic process"/>
    <property type="evidence" value="ECO:0007669"/>
    <property type="project" value="TreeGrafter"/>
</dbReference>
<dbReference type="Gene3D" id="3.30.200.20">
    <property type="entry name" value="Phosphorylase Kinase, domain 1"/>
    <property type="match status" value="1"/>
</dbReference>
<dbReference type="PANTHER" id="PTHR22961:SF13">
    <property type="entry name" value="TRIBBLES"/>
    <property type="match status" value="1"/>
</dbReference>
<proteinExistence type="predicted"/>
<evidence type="ECO:0000259" key="1">
    <source>
        <dbReference type="PROSITE" id="PS50011"/>
    </source>
</evidence>
<dbReference type="Proteomes" id="UP001274896">
    <property type="component" value="Unassembled WGS sequence"/>
</dbReference>
<organism evidence="2 3">
    <name type="scientific">Hemibagrus guttatus</name>
    <dbReference type="NCBI Taxonomy" id="175788"/>
    <lineage>
        <taxon>Eukaryota</taxon>
        <taxon>Metazoa</taxon>
        <taxon>Chordata</taxon>
        <taxon>Craniata</taxon>
        <taxon>Vertebrata</taxon>
        <taxon>Euteleostomi</taxon>
        <taxon>Actinopterygii</taxon>
        <taxon>Neopterygii</taxon>
        <taxon>Teleostei</taxon>
        <taxon>Ostariophysi</taxon>
        <taxon>Siluriformes</taxon>
        <taxon>Bagridae</taxon>
        <taxon>Hemibagrus</taxon>
    </lineage>
</organism>
<dbReference type="PROSITE" id="PS50011">
    <property type="entry name" value="PROTEIN_KINASE_DOM"/>
    <property type="match status" value="1"/>
</dbReference>
<comment type="caution">
    <text evidence="2">The sequence shown here is derived from an EMBL/GenBank/DDBJ whole genome shotgun (WGS) entry which is preliminary data.</text>
</comment>
<dbReference type="GO" id="GO:0031434">
    <property type="term" value="F:mitogen-activated protein kinase kinase binding"/>
    <property type="evidence" value="ECO:0007669"/>
    <property type="project" value="TreeGrafter"/>
</dbReference>
<dbReference type="GO" id="GO:0005524">
    <property type="term" value="F:ATP binding"/>
    <property type="evidence" value="ECO:0007669"/>
    <property type="project" value="InterPro"/>
</dbReference>
<dbReference type="EMBL" id="JAUCMX010000008">
    <property type="protein sequence ID" value="KAK3538316.1"/>
    <property type="molecule type" value="Genomic_DNA"/>
</dbReference>
<dbReference type="GO" id="GO:0004672">
    <property type="term" value="F:protein kinase activity"/>
    <property type="evidence" value="ECO:0007669"/>
    <property type="project" value="InterPro"/>
</dbReference>
<evidence type="ECO:0000313" key="2">
    <source>
        <dbReference type="EMBL" id="KAK3538316.1"/>
    </source>
</evidence>
<dbReference type="Gene3D" id="1.10.510.10">
    <property type="entry name" value="Transferase(Phosphotransferase) domain 1"/>
    <property type="match status" value="1"/>
</dbReference>
<accession>A0AAE0V7C3</accession>
<sequence>MLSTFSSTKASSASDYIIVGKNVLHQKVAENVFKASSLHSGKHLLCKVFPITRYAQALAVYTHLPAHPHLHHSSEIILGHSIAYIFFEHTFGNMYRHVQSSRGLCEDEALRLFHQIVSAVAHCHNNGVVLPRLKMKNFAFKNEERTELALCTLKAGKMGKRKDLSKYDKGQIMMARRLLQSISKTAALVGCS</sequence>
<dbReference type="InterPro" id="IPR011009">
    <property type="entry name" value="Kinase-like_dom_sf"/>
</dbReference>
<dbReference type="SUPFAM" id="SSF56112">
    <property type="entry name" value="Protein kinase-like (PK-like)"/>
    <property type="match status" value="1"/>
</dbReference>
<feature type="domain" description="Protein kinase" evidence="1">
    <location>
        <begin position="1"/>
        <end position="192"/>
    </location>
</feature>
<gene>
    <name evidence="2" type="ORF">QTP70_035239</name>
</gene>
<name>A0AAE0V7C3_9TELE</name>